<dbReference type="Proteomes" id="UP000269708">
    <property type="component" value="Unassembled WGS sequence"/>
</dbReference>
<keyword evidence="2" id="KW-1185">Reference proteome</keyword>
<dbReference type="EMBL" id="RKQN01000001">
    <property type="protein sequence ID" value="RPE81822.1"/>
    <property type="molecule type" value="Genomic_DNA"/>
</dbReference>
<sequence>MQPADDEDELAPVIGERYRDVLRRICQHAAEPDEE</sequence>
<accession>A0A3N4VFN0</accession>
<protein>
    <submittedName>
        <fullName evidence="1">Uncharacterized protein</fullName>
    </submittedName>
</protein>
<organism evidence="1 2">
    <name type="scientific">Vulcaniibacterium tengchongense</name>
    <dbReference type="NCBI Taxonomy" id="1273429"/>
    <lineage>
        <taxon>Bacteria</taxon>
        <taxon>Pseudomonadati</taxon>
        <taxon>Pseudomonadota</taxon>
        <taxon>Gammaproteobacteria</taxon>
        <taxon>Lysobacterales</taxon>
        <taxon>Lysobacteraceae</taxon>
        <taxon>Vulcaniibacterium</taxon>
    </lineage>
</organism>
<comment type="caution">
    <text evidence="1">The sequence shown here is derived from an EMBL/GenBank/DDBJ whole genome shotgun (WGS) entry which is preliminary data.</text>
</comment>
<reference evidence="1 2" key="1">
    <citation type="submission" date="2018-11" db="EMBL/GenBank/DDBJ databases">
        <title>Genomic Encyclopedia of Type Strains, Phase IV (KMG-IV): sequencing the most valuable type-strain genomes for metagenomic binning, comparative biology and taxonomic classification.</title>
        <authorList>
            <person name="Goeker M."/>
        </authorList>
    </citation>
    <scope>NUCLEOTIDE SEQUENCE [LARGE SCALE GENOMIC DNA]</scope>
    <source>
        <strain evidence="1 2">DSM 25623</strain>
    </source>
</reference>
<dbReference type="AlphaFoldDB" id="A0A3N4VFN0"/>
<gene>
    <name evidence="1" type="ORF">EDC50_1024</name>
</gene>
<name>A0A3N4VFN0_9GAMM</name>
<proteinExistence type="predicted"/>
<evidence type="ECO:0000313" key="2">
    <source>
        <dbReference type="Proteomes" id="UP000269708"/>
    </source>
</evidence>
<evidence type="ECO:0000313" key="1">
    <source>
        <dbReference type="EMBL" id="RPE81822.1"/>
    </source>
</evidence>